<sequence length="139" mass="15544">MYCFRECVKFPSHTLKRLRNGIRPGGAQSQSLSENTPEFGLTPDIVWITSAEENLAWAKPVGSCSPKHFSHHTILTTAIRQHEIPILRKTAGRETVLLLLQHQMAFLTAKLDTFVVLLSQIINGKAEKAGTKEHCTRVP</sequence>
<organism evidence="1 2">
    <name type="scientific">Chloebia gouldiae</name>
    <name type="common">Gouldian finch</name>
    <name type="synonym">Erythrura gouldiae</name>
    <dbReference type="NCBI Taxonomy" id="44316"/>
    <lineage>
        <taxon>Eukaryota</taxon>
        <taxon>Metazoa</taxon>
        <taxon>Chordata</taxon>
        <taxon>Craniata</taxon>
        <taxon>Vertebrata</taxon>
        <taxon>Euteleostomi</taxon>
        <taxon>Archelosauria</taxon>
        <taxon>Archosauria</taxon>
        <taxon>Dinosauria</taxon>
        <taxon>Saurischia</taxon>
        <taxon>Theropoda</taxon>
        <taxon>Coelurosauria</taxon>
        <taxon>Aves</taxon>
        <taxon>Neognathae</taxon>
        <taxon>Neoaves</taxon>
        <taxon>Telluraves</taxon>
        <taxon>Australaves</taxon>
        <taxon>Passeriformes</taxon>
        <taxon>Passeroidea</taxon>
        <taxon>Passeridae</taxon>
        <taxon>Chloebia</taxon>
    </lineage>
</organism>
<evidence type="ECO:0000313" key="2">
    <source>
        <dbReference type="Proteomes" id="UP000276834"/>
    </source>
</evidence>
<evidence type="ECO:0000313" key="1">
    <source>
        <dbReference type="EMBL" id="RLW01093.1"/>
    </source>
</evidence>
<accession>A0A3L8SG03</accession>
<name>A0A3L8SG03_CHLGU</name>
<dbReference type="EMBL" id="QUSF01000024">
    <property type="protein sequence ID" value="RLW01093.1"/>
    <property type="molecule type" value="Genomic_DNA"/>
</dbReference>
<dbReference type="AlphaFoldDB" id="A0A3L8SG03"/>
<reference evidence="1 2" key="1">
    <citation type="journal article" date="2018" name="Proc. R. Soc. B">
        <title>A non-coding region near Follistatin controls head colour polymorphism in the Gouldian finch.</title>
        <authorList>
            <person name="Toomey M.B."/>
            <person name="Marques C.I."/>
            <person name="Andrade P."/>
            <person name="Araujo P.M."/>
            <person name="Sabatino S."/>
            <person name="Gazda M.A."/>
            <person name="Afonso S."/>
            <person name="Lopes R.J."/>
            <person name="Corbo J.C."/>
            <person name="Carneiro M."/>
        </authorList>
    </citation>
    <scope>NUCLEOTIDE SEQUENCE [LARGE SCALE GENOMIC DNA]</scope>
    <source>
        <strain evidence="1">Red01</strain>
        <tissue evidence="1">Muscle</tissue>
    </source>
</reference>
<dbReference type="Proteomes" id="UP000276834">
    <property type="component" value="Unassembled WGS sequence"/>
</dbReference>
<proteinExistence type="predicted"/>
<comment type="caution">
    <text evidence="1">The sequence shown here is derived from an EMBL/GenBank/DDBJ whole genome shotgun (WGS) entry which is preliminary data.</text>
</comment>
<protein>
    <submittedName>
        <fullName evidence="1">Uncharacterized protein</fullName>
    </submittedName>
</protein>
<gene>
    <name evidence="1" type="ORF">DV515_00008334</name>
</gene>
<keyword evidence="2" id="KW-1185">Reference proteome</keyword>